<protein>
    <submittedName>
        <fullName evidence="2">Uncharacterized protein</fullName>
    </submittedName>
</protein>
<dbReference type="VEuPathDB" id="FungiDB:PGTG_22021"/>
<evidence type="ECO:0000256" key="1">
    <source>
        <dbReference type="SAM" id="MobiDB-lite"/>
    </source>
</evidence>
<dbReference type="InParanoid" id="H6QTA9"/>
<organism evidence="2 3">
    <name type="scientific">Puccinia graminis f. sp. tritici (strain CRL 75-36-700-3 / race SCCL)</name>
    <name type="common">Black stem rust fungus</name>
    <dbReference type="NCBI Taxonomy" id="418459"/>
    <lineage>
        <taxon>Eukaryota</taxon>
        <taxon>Fungi</taxon>
        <taxon>Dikarya</taxon>
        <taxon>Basidiomycota</taxon>
        <taxon>Pucciniomycotina</taxon>
        <taxon>Pucciniomycetes</taxon>
        <taxon>Pucciniales</taxon>
        <taxon>Pucciniaceae</taxon>
        <taxon>Puccinia</taxon>
    </lineage>
</organism>
<feature type="compositionally biased region" description="Basic and acidic residues" evidence="1">
    <location>
        <begin position="39"/>
        <end position="53"/>
    </location>
</feature>
<sequence>MKLTEWLRSNVELPLESFQFPQTSFINSIQNPSNSLRYQKQEENHIPGRKVESRTGQVQDQGSQRT</sequence>
<reference evidence="3" key="1">
    <citation type="journal article" date="2011" name="Proc. Natl. Acad. Sci. U.S.A.">
        <title>Obligate biotrophy features unraveled by the genomic analysis of rust fungi.</title>
        <authorList>
            <person name="Duplessis S."/>
            <person name="Cuomo C.A."/>
            <person name="Lin Y.-C."/>
            <person name="Aerts A."/>
            <person name="Tisserant E."/>
            <person name="Veneault-Fourrey C."/>
            <person name="Joly D.L."/>
            <person name="Hacquard S."/>
            <person name="Amselem J."/>
            <person name="Cantarel B.L."/>
            <person name="Chiu R."/>
            <person name="Coutinho P.M."/>
            <person name="Feau N."/>
            <person name="Field M."/>
            <person name="Frey P."/>
            <person name="Gelhaye E."/>
            <person name="Goldberg J."/>
            <person name="Grabherr M.G."/>
            <person name="Kodira C.D."/>
            <person name="Kohler A."/>
            <person name="Kuees U."/>
            <person name="Lindquist E.A."/>
            <person name="Lucas S.M."/>
            <person name="Mago R."/>
            <person name="Mauceli E."/>
            <person name="Morin E."/>
            <person name="Murat C."/>
            <person name="Pangilinan J.L."/>
            <person name="Park R."/>
            <person name="Pearson M."/>
            <person name="Quesneville H."/>
            <person name="Rouhier N."/>
            <person name="Sakthikumar S."/>
            <person name="Salamov A.A."/>
            <person name="Schmutz J."/>
            <person name="Selles B."/>
            <person name="Shapiro H."/>
            <person name="Tanguay P."/>
            <person name="Tuskan G.A."/>
            <person name="Henrissat B."/>
            <person name="Van de Peer Y."/>
            <person name="Rouze P."/>
            <person name="Ellis J.G."/>
            <person name="Dodds P.N."/>
            <person name="Schein J.E."/>
            <person name="Zhong S."/>
            <person name="Hamelin R.C."/>
            <person name="Grigoriev I.V."/>
            <person name="Szabo L.J."/>
            <person name="Martin F."/>
        </authorList>
    </citation>
    <scope>NUCLEOTIDE SEQUENCE [LARGE SCALE GENOMIC DNA]</scope>
    <source>
        <strain evidence="3">CRL 75-36-700-3 / race SCCL</strain>
    </source>
</reference>
<dbReference type="Proteomes" id="UP000008783">
    <property type="component" value="Unassembled WGS sequence"/>
</dbReference>
<dbReference type="AlphaFoldDB" id="H6QTA9"/>
<evidence type="ECO:0000313" key="3">
    <source>
        <dbReference type="Proteomes" id="UP000008783"/>
    </source>
</evidence>
<dbReference type="GeneID" id="13541673"/>
<proteinExistence type="predicted"/>
<feature type="region of interest" description="Disordered" evidence="1">
    <location>
        <begin position="34"/>
        <end position="66"/>
    </location>
</feature>
<evidence type="ECO:0000313" key="2">
    <source>
        <dbReference type="EMBL" id="EHS64063.1"/>
    </source>
</evidence>
<dbReference type="EMBL" id="DS178310">
    <property type="protein sequence ID" value="EHS64063.1"/>
    <property type="molecule type" value="Genomic_DNA"/>
</dbReference>
<gene>
    <name evidence="2" type="ORF">PGTG_22021</name>
</gene>
<name>H6QTA9_PUCGT</name>
<feature type="compositionally biased region" description="Polar residues" evidence="1">
    <location>
        <begin position="54"/>
        <end position="66"/>
    </location>
</feature>
<dbReference type="RefSeq" id="XP_003889242.1">
    <property type="nucleotide sequence ID" value="XM_003889193.1"/>
</dbReference>
<keyword evidence="3" id="KW-1185">Reference proteome</keyword>
<dbReference type="HOGENOM" id="CLU_2832400_0_0_1"/>
<dbReference type="KEGG" id="pgr:PGTG_22021"/>
<accession>H6QTA9</accession>